<feature type="domain" description="DUF58" evidence="1">
    <location>
        <begin position="59"/>
        <end position="272"/>
    </location>
</feature>
<dbReference type="RefSeq" id="WP_188364197.1">
    <property type="nucleotide sequence ID" value="NZ_BAABJF010000032.1"/>
</dbReference>
<evidence type="ECO:0000313" key="2">
    <source>
        <dbReference type="EMBL" id="GGF87716.1"/>
    </source>
</evidence>
<name>A0A917FL68_9GAMM</name>
<dbReference type="EMBL" id="BMEO01000002">
    <property type="protein sequence ID" value="GGF87716.1"/>
    <property type="molecule type" value="Genomic_DNA"/>
</dbReference>
<keyword evidence="3" id="KW-1185">Reference proteome</keyword>
<comment type="caution">
    <text evidence="2">The sequence shown here is derived from an EMBL/GenBank/DDBJ whole genome shotgun (WGS) entry which is preliminary data.</text>
</comment>
<reference evidence="2" key="2">
    <citation type="submission" date="2020-09" db="EMBL/GenBank/DDBJ databases">
        <authorList>
            <person name="Sun Q."/>
            <person name="Zhou Y."/>
        </authorList>
    </citation>
    <scope>NUCLEOTIDE SEQUENCE</scope>
    <source>
        <strain evidence="2">CGMCC 1.12181</strain>
    </source>
</reference>
<evidence type="ECO:0000313" key="3">
    <source>
        <dbReference type="Proteomes" id="UP000605253"/>
    </source>
</evidence>
<reference evidence="2" key="1">
    <citation type="journal article" date="2014" name="Int. J. Syst. Evol. Microbiol.">
        <title>Complete genome sequence of Corynebacterium casei LMG S-19264T (=DSM 44701T), isolated from a smear-ripened cheese.</title>
        <authorList>
            <consortium name="US DOE Joint Genome Institute (JGI-PGF)"/>
            <person name="Walter F."/>
            <person name="Albersmeier A."/>
            <person name="Kalinowski J."/>
            <person name="Ruckert C."/>
        </authorList>
    </citation>
    <scope>NUCLEOTIDE SEQUENCE</scope>
    <source>
        <strain evidence="2">CGMCC 1.12181</strain>
    </source>
</reference>
<dbReference type="PANTHER" id="PTHR33608:SF12">
    <property type="entry name" value="DUF58 DOMAIN-CONTAINING PROTEIN"/>
    <property type="match status" value="1"/>
</dbReference>
<gene>
    <name evidence="2" type="ORF">GCM10011365_06040</name>
</gene>
<dbReference type="InterPro" id="IPR002881">
    <property type="entry name" value="DUF58"/>
</dbReference>
<proteinExistence type="predicted"/>
<protein>
    <recommendedName>
        <fullName evidence="1">DUF58 domain-containing protein</fullName>
    </recommendedName>
</protein>
<dbReference type="SUPFAM" id="SSF53300">
    <property type="entry name" value="vWA-like"/>
    <property type="match status" value="1"/>
</dbReference>
<dbReference type="PANTHER" id="PTHR33608">
    <property type="entry name" value="BLL2464 PROTEIN"/>
    <property type="match status" value="1"/>
</dbReference>
<dbReference type="AlphaFoldDB" id="A0A917FL68"/>
<organism evidence="2 3">
    <name type="scientific">Marinicella pacifica</name>
    <dbReference type="NCBI Taxonomy" id="1171543"/>
    <lineage>
        <taxon>Bacteria</taxon>
        <taxon>Pseudomonadati</taxon>
        <taxon>Pseudomonadota</taxon>
        <taxon>Gammaproteobacteria</taxon>
        <taxon>Lysobacterales</taxon>
        <taxon>Marinicellaceae</taxon>
        <taxon>Marinicella</taxon>
    </lineage>
</organism>
<sequence>MTTQQTDTSHVKTRVLAKTLVNTRRHVRLFNLSAIKKATSAISGLHDSRFRGRGMDYLESRAYQAGDDIRNMDWRVTARTGIAHTKLFQEERERPIYLLVDCNQSMRFATRGQFKSVLAAQIAATLGWSGVHQGDRVGVMTFGSGGIDILKATAGKRGMMTMIQQLIKADQAESGQVPLDEALKQLRSVLRPGSLVIVISDFFDMGADSKKHLVQLRKHNDVMAVYVSDPFEQHTPPAALYGVYGDQGSRIINTKNRSVRTHLSQQHNRHQQKLVSHIIHAGVPILSMSTDQDWVTQLKQGLSRPQNAIQQWLKDSV</sequence>
<dbReference type="Gene3D" id="3.40.50.410">
    <property type="entry name" value="von Willebrand factor, type A domain"/>
    <property type="match status" value="1"/>
</dbReference>
<dbReference type="Proteomes" id="UP000605253">
    <property type="component" value="Unassembled WGS sequence"/>
</dbReference>
<accession>A0A917FL68</accession>
<dbReference type="Pfam" id="PF01882">
    <property type="entry name" value="DUF58"/>
    <property type="match status" value="1"/>
</dbReference>
<dbReference type="InterPro" id="IPR036465">
    <property type="entry name" value="vWFA_dom_sf"/>
</dbReference>
<evidence type="ECO:0000259" key="1">
    <source>
        <dbReference type="Pfam" id="PF01882"/>
    </source>
</evidence>